<gene>
    <name evidence="7" type="ORF">NAV_LOCUS1292</name>
</gene>
<dbReference type="InterPro" id="IPR029021">
    <property type="entry name" value="Prot-tyrosine_phosphatase-like"/>
</dbReference>
<dbReference type="EMBL" id="UPTC01000107">
    <property type="protein sequence ID" value="VBB26462.1"/>
    <property type="molecule type" value="Genomic_DNA"/>
</dbReference>
<dbReference type="InterPro" id="IPR003595">
    <property type="entry name" value="Tyr_Pase_cat"/>
</dbReference>
<evidence type="ECO:0000313" key="8">
    <source>
        <dbReference type="Proteomes" id="UP000276991"/>
    </source>
</evidence>
<dbReference type="PROSITE" id="PS50056">
    <property type="entry name" value="TYR_PHOSPHATASE_2"/>
    <property type="match status" value="1"/>
</dbReference>
<protein>
    <recommendedName>
        <fullName evidence="2">protein-tyrosine-phosphatase</fullName>
        <ecNumber evidence="2">3.1.3.48</ecNumber>
    </recommendedName>
</protein>
<comment type="similarity">
    <text evidence="1">Belongs to the protein-tyrosine phosphatase family.</text>
</comment>
<keyword evidence="8" id="KW-1185">Reference proteome</keyword>
<evidence type="ECO:0000256" key="4">
    <source>
        <dbReference type="ARBA" id="ARBA00022912"/>
    </source>
</evidence>
<dbReference type="Gene3D" id="3.90.190.10">
    <property type="entry name" value="Protein tyrosine phosphatase superfamily"/>
    <property type="match status" value="1"/>
</dbReference>
<dbReference type="EC" id="3.1.3.48" evidence="2"/>
<feature type="domain" description="Tyrosine-protein phosphatase" evidence="5">
    <location>
        <begin position="61"/>
        <end position="305"/>
    </location>
</feature>
<dbReference type="GO" id="GO:0004725">
    <property type="term" value="F:protein tyrosine phosphatase activity"/>
    <property type="evidence" value="ECO:0007669"/>
    <property type="project" value="UniProtKB-EC"/>
</dbReference>
<dbReference type="PANTHER" id="PTHR19134">
    <property type="entry name" value="RECEPTOR-TYPE TYROSINE-PROTEIN PHOSPHATASE"/>
    <property type="match status" value="1"/>
</dbReference>
<dbReference type="InterPro" id="IPR016130">
    <property type="entry name" value="Tyr_Pase_AS"/>
</dbReference>
<dbReference type="InterPro" id="IPR000387">
    <property type="entry name" value="Tyr_Pase_dom"/>
</dbReference>
<keyword evidence="3" id="KW-0378">Hydrolase</keyword>
<evidence type="ECO:0000259" key="5">
    <source>
        <dbReference type="PROSITE" id="PS50055"/>
    </source>
</evidence>
<evidence type="ECO:0000259" key="6">
    <source>
        <dbReference type="PROSITE" id="PS50056"/>
    </source>
</evidence>
<accession>A0A498S4W0</accession>
<dbReference type="SMART" id="SM00194">
    <property type="entry name" value="PTPc"/>
    <property type="match status" value="1"/>
</dbReference>
<dbReference type="CDD" id="cd00047">
    <property type="entry name" value="PTPc"/>
    <property type="match status" value="1"/>
</dbReference>
<organism evidence="7 8">
    <name type="scientific">Acanthocheilonema viteae</name>
    <name type="common">Filarial nematode worm</name>
    <name type="synonym">Dipetalonema viteae</name>
    <dbReference type="NCBI Taxonomy" id="6277"/>
    <lineage>
        <taxon>Eukaryota</taxon>
        <taxon>Metazoa</taxon>
        <taxon>Ecdysozoa</taxon>
        <taxon>Nematoda</taxon>
        <taxon>Chromadorea</taxon>
        <taxon>Rhabditida</taxon>
        <taxon>Spirurina</taxon>
        <taxon>Spiruromorpha</taxon>
        <taxon>Filarioidea</taxon>
        <taxon>Onchocercidae</taxon>
        <taxon>Acanthocheilonema</taxon>
    </lineage>
</organism>
<dbReference type="PROSITE" id="PS50055">
    <property type="entry name" value="TYR_PHOSPHATASE_PTP"/>
    <property type="match status" value="1"/>
</dbReference>
<dbReference type="Proteomes" id="UP000276991">
    <property type="component" value="Unassembled WGS sequence"/>
</dbReference>
<name>A0A498S4W0_ACAVI</name>
<sequence length="327" mass="37847">MEYVLKPGQYLHDIEESETLESFTRRVCSMNVYSLFFDYATVISKDIKDPSAICEQHGALNRYKDIQCFDRTRVIVPHESGKHNYINANYVDGFREEKKFILTQSPMENTVESFWAMIYQENVVEIVAVNGLYPEKTFLYVPFKKSTIAMFGPYSIKFCGSQLIRDVYEASVLKLRKGDGQERKILHICFFAWHDKGTPERPTEMLYLMSDINHNRALFTKEAEKSGWLKNGRSPIVVHCSTGAGRSGTLAVLDICCHKMDYTEKLNGNALVDVRDTVLRIRTQRDKAVTKPEQYLLLHLLVIEYALRQKYYDNVDFIDFSNYTSVA</sequence>
<dbReference type="Pfam" id="PF00102">
    <property type="entry name" value="Y_phosphatase"/>
    <property type="match status" value="1"/>
</dbReference>
<proteinExistence type="inferred from homology"/>
<evidence type="ECO:0000313" key="7">
    <source>
        <dbReference type="EMBL" id="VBB26462.1"/>
    </source>
</evidence>
<dbReference type="InterPro" id="IPR000242">
    <property type="entry name" value="PTP_cat"/>
</dbReference>
<dbReference type="AlphaFoldDB" id="A0A498S4W0"/>
<dbReference type="PANTHER" id="PTHR19134:SF562">
    <property type="entry name" value="PROTEIN-TYROSINE-PHOSPHATASE"/>
    <property type="match status" value="1"/>
</dbReference>
<dbReference type="PROSITE" id="PS00383">
    <property type="entry name" value="TYR_PHOSPHATASE_1"/>
    <property type="match status" value="1"/>
</dbReference>
<dbReference type="OrthoDB" id="10051650at2759"/>
<evidence type="ECO:0000256" key="2">
    <source>
        <dbReference type="ARBA" id="ARBA00013064"/>
    </source>
</evidence>
<feature type="domain" description="Tyrosine specific protein phosphatases" evidence="6">
    <location>
        <begin position="214"/>
        <end position="296"/>
    </location>
</feature>
<dbReference type="SUPFAM" id="SSF52799">
    <property type="entry name" value="(Phosphotyrosine protein) phosphatases II"/>
    <property type="match status" value="1"/>
</dbReference>
<dbReference type="STRING" id="6277.A0A498S4W0"/>
<evidence type="ECO:0000256" key="1">
    <source>
        <dbReference type="ARBA" id="ARBA00009580"/>
    </source>
</evidence>
<dbReference type="PRINTS" id="PR00700">
    <property type="entry name" value="PRTYPHPHTASE"/>
</dbReference>
<evidence type="ECO:0000256" key="3">
    <source>
        <dbReference type="ARBA" id="ARBA00022801"/>
    </source>
</evidence>
<dbReference type="SMART" id="SM00404">
    <property type="entry name" value="PTPc_motif"/>
    <property type="match status" value="1"/>
</dbReference>
<reference evidence="7 8" key="1">
    <citation type="submission" date="2018-08" db="EMBL/GenBank/DDBJ databases">
        <authorList>
            <person name="Laetsch R D."/>
            <person name="Stevens L."/>
            <person name="Kumar S."/>
            <person name="Blaxter L. M."/>
        </authorList>
    </citation>
    <scope>NUCLEOTIDE SEQUENCE [LARGE SCALE GENOMIC DNA]</scope>
</reference>
<dbReference type="GO" id="GO:0008045">
    <property type="term" value="P:motor neuron axon guidance"/>
    <property type="evidence" value="ECO:0007669"/>
    <property type="project" value="TreeGrafter"/>
</dbReference>
<dbReference type="InterPro" id="IPR050348">
    <property type="entry name" value="Protein-Tyr_Phosphatase"/>
</dbReference>
<keyword evidence="4" id="KW-0904">Protein phosphatase</keyword>